<organism evidence="1 2">
    <name type="scientific">Fimbriiglobus ruber</name>
    <dbReference type="NCBI Taxonomy" id="1908690"/>
    <lineage>
        <taxon>Bacteria</taxon>
        <taxon>Pseudomonadati</taxon>
        <taxon>Planctomycetota</taxon>
        <taxon>Planctomycetia</taxon>
        <taxon>Gemmatales</taxon>
        <taxon>Gemmataceae</taxon>
        <taxon>Fimbriiglobus</taxon>
    </lineage>
</organism>
<gene>
    <name evidence="1" type="ORF">FRUB_00023</name>
</gene>
<name>A0A225E3J2_9BACT</name>
<evidence type="ECO:0000313" key="1">
    <source>
        <dbReference type="EMBL" id="OWK46324.1"/>
    </source>
</evidence>
<reference evidence="2" key="1">
    <citation type="submission" date="2017-06" db="EMBL/GenBank/DDBJ databases">
        <title>Genome analysis of Fimbriiglobus ruber SP5, the first member of the order Planctomycetales with confirmed chitinolytic capability.</title>
        <authorList>
            <person name="Ravin N.V."/>
            <person name="Rakitin A.L."/>
            <person name="Ivanova A.A."/>
            <person name="Beletsky A.V."/>
            <person name="Kulichevskaya I.S."/>
            <person name="Mardanov A.V."/>
            <person name="Dedysh S.N."/>
        </authorList>
    </citation>
    <scope>NUCLEOTIDE SEQUENCE [LARGE SCALE GENOMIC DNA]</scope>
    <source>
        <strain evidence="2">SP5</strain>
    </source>
</reference>
<keyword evidence="2" id="KW-1185">Reference proteome</keyword>
<sequence length="115" mass="12628">MFKSILAQMPAEGGFALLTDPDPSANAQMVWYPSNVEPQATIDENSDGSRVTGGFVAFLYGPEIPEGARLQEDGFVLMFPSASWQRTKNTLEAGNAVDIWPGNPAAMPFRIEWYE</sequence>
<dbReference type="Proteomes" id="UP000214646">
    <property type="component" value="Unassembled WGS sequence"/>
</dbReference>
<dbReference type="AlphaFoldDB" id="A0A225E3J2"/>
<comment type="caution">
    <text evidence="1">The sequence shown here is derived from an EMBL/GenBank/DDBJ whole genome shotgun (WGS) entry which is preliminary data.</text>
</comment>
<dbReference type="EMBL" id="NIDE01000001">
    <property type="protein sequence ID" value="OWK46324.1"/>
    <property type="molecule type" value="Genomic_DNA"/>
</dbReference>
<accession>A0A225E3J2</accession>
<evidence type="ECO:0000313" key="2">
    <source>
        <dbReference type="Proteomes" id="UP000214646"/>
    </source>
</evidence>
<proteinExistence type="predicted"/>
<protein>
    <submittedName>
        <fullName evidence="1">Uncharacterized protein</fullName>
    </submittedName>
</protein>